<evidence type="ECO:0000313" key="3">
    <source>
        <dbReference type="EMBL" id="MET3599658.1"/>
    </source>
</evidence>
<name>A0ABV2IB56_9HYPH</name>
<feature type="region of interest" description="Disordered" evidence="1">
    <location>
        <begin position="1"/>
        <end position="27"/>
    </location>
</feature>
<accession>A0ABV2IB56</accession>
<keyword evidence="4" id="KW-1185">Reference proteome</keyword>
<protein>
    <submittedName>
        <fullName evidence="3">Serine/threonine protein phosphatase 1</fullName>
        <ecNumber evidence="3">3.1.3.16</ecNumber>
    </submittedName>
</protein>
<dbReference type="Pfam" id="PF00149">
    <property type="entry name" value="Metallophos"/>
    <property type="match status" value="1"/>
</dbReference>
<dbReference type="InterPro" id="IPR029052">
    <property type="entry name" value="Metallo-depent_PP-like"/>
</dbReference>
<dbReference type="InterPro" id="IPR004843">
    <property type="entry name" value="Calcineurin-like_PHP"/>
</dbReference>
<dbReference type="CDD" id="cd00144">
    <property type="entry name" value="MPP_PPP_family"/>
    <property type="match status" value="1"/>
</dbReference>
<sequence>MKSLRRLFSSPAPQPRPEPPPAFRGGLPKPEEAFVAIGDVHGCAENLARLWEKLERQAPGMPVVHVGDYVDRGENSAKVLNMLFERQRDVGDIVCLAGNHEEMFLGFLDDPTEKGERWLRYGGLQTVASFGPGTTGEAYGKHDLQRLRDAVVESLGTAQLEWLRNLPLIWSSGNLSVVHAGADPRKPLDEQPRRNLTWGHQAFGQLPRRDGLWIVHGHTVVPVPQMANGVVSIDTGAYATDRLTAAIVRPDREVEFIQATSGR</sequence>
<feature type="domain" description="Calcineurin-like phosphoesterase" evidence="2">
    <location>
        <begin position="34"/>
        <end position="222"/>
    </location>
</feature>
<dbReference type="Proteomes" id="UP001549164">
    <property type="component" value="Unassembled WGS sequence"/>
</dbReference>
<evidence type="ECO:0000256" key="1">
    <source>
        <dbReference type="SAM" id="MobiDB-lite"/>
    </source>
</evidence>
<dbReference type="Gene3D" id="3.60.21.10">
    <property type="match status" value="1"/>
</dbReference>
<evidence type="ECO:0000259" key="2">
    <source>
        <dbReference type="Pfam" id="PF00149"/>
    </source>
</evidence>
<reference evidence="3 4" key="1">
    <citation type="submission" date="2024-06" db="EMBL/GenBank/DDBJ databases">
        <title>Genomic Encyclopedia of Type Strains, Phase IV (KMG-IV): sequencing the most valuable type-strain genomes for metagenomic binning, comparative biology and taxonomic classification.</title>
        <authorList>
            <person name="Goeker M."/>
        </authorList>
    </citation>
    <scope>NUCLEOTIDE SEQUENCE [LARGE SCALE GENOMIC DNA]</scope>
    <source>
        <strain evidence="3 4">DSM 28102</strain>
    </source>
</reference>
<feature type="compositionally biased region" description="Pro residues" evidence="1">
    <location>
        <begin position="12"/>
        <end position="22"/>
    </location>
</feature>
<dbReference type="EC" id="3.1.3.16" evidence="3"/>
<proteinExistence type="predicted"/>
<dbReference type="SUPFAM" id="SSF56300">
    <property type="entry name" value="Metallo-dependent phosphatases"/>
    <property type="match status" value="1"/>
</dbReference>
<keyword evidence="3" id="KW-0378">Hydrolase</keyword>
<organism evidence="3 4">
    <name type="scientific">Martelella mangrovi</name>
    <dbReference type="NCBI Taxonomy" id="1397477"/>
    <lineage>
        <taxon>Bacteria</taxon>
        <taxon>Pseudomonadati</taxon>
        <taxon>Pseudomonadota</taxon>
        <taxon>Alphaproteobacteria</taxon>
        <taxon>Hyphomicrobiales</taxon>
        <taxon>Aurantimonadaceae</taxon>
        <taxon>Martelella</taxon>
    </lineage>
</organism>
<comment type="caution">
    <text evidence="3">The sequence shown here is derived from an EMBL/GenBank/DDBJ whole genome shotgun (WGS) entry which is preliminary data.</text>
</comment>
<evidence type="ECO:0000313" key="4">
    <source>
        <dbReference type="Proteomes" id="UP001549164"/>
    </source>
</evidence>
<dbReference type="RefSeq" id="WP_354433762.1">
    <property type="nucleotide sequence ID" value="NZ_JBEPLY010000004.1"/>
</dbReference>
<dbReference type="PANTHER" id="PTHR42850">
    <property type="entry name" value="METALLOPHOSPHOESTERASE"/>
    <property type="match status" value="1"/>
</dbReference>
<dbReference type="GO" id="GO:0004722">
    <property type="term" value="F:protein serine/threonine phosphatase activity"/>
    <property type="evidence" value="ECO:0007669"/>
    <property type="project" value="UniProtKB-EC"/>
</dbReference>
<dbReference type="EMBL" id="JBEPLY010000004">
    <property type="protein sequence ID" value="MET3599658.1"/>
    <property type="molecule type" value="Genomic_DNA"/>
</dbReference>
<dbReference type="InterPro" id="IPR050126">
    <property type="entry name" value="Ap4A_hydrolase"/>
</dbReference>
<gene>
    <name evidence="3" type="ORF">ABID12_001597</name>
</gene>
<dbReference type="PANTHER" id="PTHR42850:SF4">
    <property type="entry name" value="ZINC-DEPENDENT ENDOPOLYPHOSPHATASE"/>
    <property type="match status" value="1"/>
</dbReference>